<dbReference type="EMBL" id="FOCV01000010">
    <property type="protein sequence ID" value="SEO00011.1"/>
    <property type="molecule type" value="Genomic_DNA"/>
</dbReference>
<reference evidence="2" key="3">
    <citation type="submission" date="2016-10" db="EMBL/GenBank/DDBJ databases">
        <authorList>
            <person name="de Groot N.N."/>
        </authorList>
    </citation>
    <scope>NUCLEOTIDE SEQUENCE [LARGE SCALE GENOMIC DNA]</scope>
    <source>
        <strain evidence="2">CCBAU85039</strain>
    </source>
</reference>
<feature type="signal peptide" evidence="1">
    <location>
        <begin position="1"/>
        <end position="21"/>
    </location>
</feature>
<accession>A0A1H8L4K9</accession>
<evidence type="ECO:0000256" key="1">
    <source>
        <dbReference type="SAM" id="SignalP"/>
    </source>
</evidence>
<name>A0A1H8L4K9_9HYPH</name>
<reference evidence="3 5" key="2">
    <citation type="submission" date="2016-10" db="EMBL/GenBank/DDBJ databases">
        <authorList>
            <person name="Varghese N."/>
            <person name="Submissions S."/>
        </authorList>
    </citation>
    <scope>NUCLEOTIDE SEQUENCE [LARGE SCALE GENOMIC DNA]</scope>
    <source>
        <strain evidence="3 5">CGMCC 1.7071</strain>
    </source>
</reference>
<keyword evidence="1" id="KW-0732">Signal</keyword>
<dbReference type="AlphaFoldDB" id="A0A1H8L4K9"/>
<dbReference type="Proteomes" id="UP000198939">
    <property type="component" value="Unassembled WGS sequence"/>
</dbReference>
<organism evidence="2 4">
    <name type="scientific">Rhizobium tibeticum</name>
    <dbReference type="NCBI Taxonomy" id="501024"/>
    <lineage>
        <taxon>Bacteria</taxon>
        <taxon>Pseudomonadati</taxon>
        <taxon>Pseudomonadota</taxon>
        <taxon>Alphaproteobacteria</taxon>
        <taxon>Hyphomicrobiales</taxon>
        <taxon>Rhizobiaceae</taxon>
        <taxon>Rhizobium/Agrobacterium group</taxon>
        <taxon>Rhizobium</taxon>
    </lineage>
</organism>
<keyword evidence="5" id="KW-1185">Reference proteome</keyword>
<dbReference type="EMBL" id="FNXB01000012">
    <property type="protein sequence ID" value="SEH86220.1"/>
    <property type="molecule type" value="Genomic_DNA"/>
</dbReference>
<evidence type="ECO:0000313" key="3">
    <source>
        <dbReference type="EMBL" id="SEO00011.1"/>
    </source>
</evidence>
<proteinExistence type="predicted"/>
<dbReference type="OrthoDB" id="8019273at2"/>
<evidence type="ECO:0000313" key="4">
    <source>
        <dbReference type="Proteomes" id="UP000183063"/>
    </source>
</evidence>
<feature type="chain" id="PRO_5030029613" evidence="1">
    <location>
        <begin position="22"/>
        <end position="197"/>
    </location>
</feature>
<evidence type="ECO:0000313" key="2">
    <source>
        <dbReference type="EMBL" id="SEH86220.1"/>
    </source>
</evidence>
<evidence type="ECO:0000313" key="5">
    <source>
        <dbReference type="Proteomes" id="UP000198939"/>
    </source>
</evidence>
<reference evidence="4" key="1">
    <citation type="submission" date="2016-10" db="EMBL/GenBank/DDBJ databases">
        <authorList>
            <person name="Wibberg D."/>
        </authorList>
    </citation>
    <scope>NUCLEOTIDE SEQUENCE [LARGE SCALE GENOMIC DNA]</scope>
</reference>
<sequence>MIAKHLFTLVIAVVLPVAAHAVDCPSAKTAKNGFLLRNSGAISEFRPAEGPLITITNSFGDSNRQTVYSYEGLFDLSRSSNDERYTIYPLGDLDKVFPLKKDAHHVITFVPLDPQQSKDQWTLELTVTKRETVAVGRCKYEAFRIRQEIKRAGQQAELWSALYSPDLHATLAKVYDEGTNEETTIAYDYIQSLPRSP</sequence>
<dbReference type="Proteomes" id="UP000183063">
    <property type="component" value="Unassembled WGS sequence"/>
</dbReference>
<gene>
    <name evidence="2" type="ORF">RTCCBAU85039_2746</name>
    <name evidence="3" type="ORF">SAMN05216228_1010105</name>
</gene>
<protein>
    <submittedName>
        <fullName evidence="2">Uncharacterized protein</fullName>
    </submittedName>
</protein>
<dbReference type="RefSeq" id="WP_072375869.1">
    <property type="nucleotide sequence ID" value="NZ_FNXB01000012.1"/>
</dbReference>